<feature type="compositionally biased region" description="Basic and acidic residues" evidence="1">
    <location>
        <begin position="1"/>
        <end position="26"/>
    </location>
</feature>
<evidence type="ECO:0000313" key="3">
    <source>
        <dbReference type="Proteomes" id="UP000177907"/>
    </source>
</evidence>
<dbReference type="EMBL" id="MFQZ01000005">
    <property type="protein sequence ID" value="OGH88141.1"/>
    <property type="molecule type" value="Genomic_DNA"/>
</dbReference>
<name>A0A1F6NW85_9BACT</name>
<proteinExistence type="predicted"/>
<organism evidence="2 3">
    <name type="scientific">Candidatus Magasanikbacteria bacterium RIFOXYC2_FULL_42_28</name>
    <dbReference type="NCBI Taxonomy" id="1798704"/>
    <lineage>
        <taxon>Bacteria</taxon>
        <taxon>Candidatus Magasanikiibacteriota</taxon>
    </lineage>
</organism>
<sequence>MKWYKKQLDQIKKSAKAKEDKTDEAKPASGRGFDAKKLRATPRNFRDPVGASKRTRKKTDLP</sequence>
<feature type="compositionally biased region" description="Basic residues" evidence="1">
    <location>
        <begin position="53"/>
        <end position="62"/>
    </location>
</feature>
<feature type="region of interest" description="Disordered" evidence="1">
    <location>
        <begin position="1"/>
        <end position="62"/>
    </location>
</feature>
<dbReference type="STRING" id="1798704.A3J93_00150"/>
<accession>A0A1F6NW85</accession>
<protein>
    <submittedName>
        <fullName evidence="2">Uncharacterized protein</fullName>
    </submittedName>
</protein>
<dbReference type="AlphaFoldDB" id="A0A1F6NW85"/>
<gene>
    <name evidence="2" type="ORF">A3J93_00150</name>
</gene>
<reference evidence="2 3" key="1">
    <citation type="journal article" date="2016" name="Nat. Commun.">
        <title>Thousands of microbial genomes shed light on interconnected biogeochemical processes in an aquifer system.</title>
        <authorList>
            <person name="Anantharaman K."/>
            <person name="Brown C.T."/>
            <person name="Hug L.A."/>
            <person name="Sharon I."/>
            <person name="Castelle C.J."/>
            <person name="Probst A.J."/>
            <person name="Thomas B.C."/>
            <person name="Singh A."/>
            <person name="Wilkins M.J."/>
            <person name="Karaoz U."/>
            <person name="Brodie E.L."/>
            <person name="Williams K.H."/>
            <person name="Hubbard S.S."/>
            <person name="Banfield J.F."/>
        </authorList>
    </citation>
    <scope>NUCLEOTIDE SEQUENCE [LARGE SCALE GENOMIC DNA]</scope>
</reference>
<dbReference type="Proteomes" id="UP000177907">
    <property type="component" value="Unassembled WGS sequence"/>
</dbReference>
<comment type="caution">
    <text evidence="2">The sequence shown here is derived from an EMBL/GenBank/DDBJ whole genome shotgun (WGS) entry which is preliminary data.</text>
</comment>
<evidence type="ECO:0000256" key="1">
    <source>
        <dbReference type="SAM" id="MobiDB-lite"/>
    </source>
</evidence>
<evidence type="ECO:0000313" key="2">
    <source>
        <dbReference type="EMBL" id="OGH88141.1"/>
    </source>
</evidence>